<dbReference type="EMBL" id="VSSQ01011007">
    <property type="protein sequence ID" value="MPM45762.1"/>
    <property type="molecule type" value="Genomic_DNA"/>
</dbReference>
<evidence type="ECO:0000313" key="1">
    <source>
        <dbReference type="EMBL" id="MPM45762.1"/>
    </source>
</evidence>
<proteinExistence type="predicted"/>
<organism evidence="1">
    <name type="scientific">bioreactor metagenome</name>
    <dbReference type="NCBI Taxonomy" id="1076179"/>
    <lineage>
        <taxon>unclassified sequences</taxon>
        <taxon>metagenomes</taxon>
        <taxon>ecological metagenomes</taxon>
    </lineage>
</organism>
<protein>
    <submittedName>
        <fullName evidence="1">Uncharacterized protein</fullName>
    </submittedName>
</protein>
<reference evidence="1" key="1">
    <citation type="submission" date="2019-08" db="EMBL/GenBank/DDBJ databases">
        <authorList>
            <person name="Kucharzyk K."/>
            <person name="Murdoch R.W."/>
            <person name="Higgins S."/>
            <person name="Loffler F."/>
        </authorList>
    </citation>
    <scope>NUCLEOTIDE SEQUENCE</scope>
</reference>
<comment type="caution">
    <text evidence="1">The sequence shown here is derived from an EMBL/GenBank/DDBJ whole genome shotgun (WGS) entry which is preliminary data.</text>
</comment>
<name>A0A644ZY61_9ZZZZ</name>
<sequence>MFQLLLVYIMDGGLFYVYGSLDTPPTRFSHPTPVLKSLRNQGVWRNGGDGFIEIQDLNGRKVYFDDITVHAVLGHGYPVTDADHVVGRHLDTRHKAQNGILKNQQ</sequence>
<gene>
    <name evidence="1" type="ORF">SDC9_92454</name>
</gene>
<accession>A0A644ZY61</accession>
<dbReference type="AlphaFoldDB" id="A0A644ZY61"/>